<keyword evidence="2" id="KW-1185">Reference proteome</keyword>
<name>A0ABD6DKH7_9EURY</name>
<dbReference type="InterPro" id="IPR055540">
    <property type="entry name" value="DUF7116"/>
</dbReference>
<dbReference type="AlphaFoldDB" id="A0ABD6DKH7"/>
<accession>A0ABD6DKH7</accession>
<protein>
    <submittedName>
        <fullName evidence="1">Uncharacterized protein</fullName>
    </submittedName>
</protein>
<evidence type="ECO:0000313" key="1">
    <source>
        <dbReference type="EMBL" id="MFD1645749.1"/>
    </source>
</evidence>
<sequence length="107" mass="12308">MCPVNTNRHLREEAESIFSRLGYSVTTDGDEVRAERDWKVVHVTATEELRNPPENSSPGSYRCFVTRTEHADAVRRRVRETDPDYEWAVIGVDEEAEYEVERAPPAT</sequence>
<proteinExistence type="predicted"/>
<organism evidence="1 2">
    <name type="scientific">Haloarchaeobius litoreus</name>
    <dbReference type="NCBI Taxonomy" id="755306"/>
    <lineage>
        <taxon>Archaea</taxon>
        <taxon>Methanobacteriati</taxon>
        <taxon>Methanobacteriota</taxon>
        <taxon>Stenosarchaea group</taxon>
        <taxon>Halobacteria</taxon>
        <taxon>Halobacteriales</taxon>
        <taxon>Halorubellaceae</taxon>
        <taxon>Haloarchaeobius</taxon>
    </lineage>
</organism>
<dbReference type="Proteomes" id="UP001597034">
    <property type="component" value="Unassembled WGS sequence"/>
</dbReference>
<reference evidence="1 2" key="1">
    <citation type="journal article" date="2019" name="Int. J. Syst. Evol. Microbiol.">
        <title>The Global Catalogue of Microorganisms (GCM) 10K type strain sequencing project: providing services to taxonomists for standard genome sequencing and annotation.</title>
        <authorList>
            <consortium name="The Broad Institute Genomics Platform"/>
            <consortium name="The Broad Institute Genome Sequencing Center for Infectious Disease"/>
            <person name="Wu L."/>
            <person name="Ma J."/>
        </authorList>
    </citation>
    <scope>NUCLEOTIDE SEQUENCE [LARGE SCALE GENOMIC DNA]</scope>
    <source>
        <strain evidence="1 2">CGMCC 1.10390</strain>
    </source>
</reference>
<gene>
    <name evidence="1" type="ORF">ACFSBL_08650</name>
</gene>
<evidence type="ECO:0000313" key="2">
    <source>
        <dbReference type="Proteomes" id="UP001597034"/>
    </source>
</evidence>
<dbReference type="Pfam" id="PF23429">
    <property type="entry name" value="DUF7116"/>
    <property type="match status" value="1"/>
</dbReference>
<dbReference type="RefSeq" id="WP_256398734.1">
    <property type="nucleotide sequence ID" value="NZ_JANHJR010000001.1"/>
</dbReference>
<comment type="caution">
    <text evidence="1">The sequence shown here is derived from an EMBL/GenBank/DDBJ whole genome shotgun (WGS) entry which is preliminary data.</text>
</comment>
<dbReference type="EMBL" id="JBHUDO010000002">
    <property type="protein sequence ID" value="MFD1645749.1"/>
    <property type="molecule type" value="Genomic_DNA"/>
</dbReference>